<dbReference type="Pfam" id="PF07797">
    <property type="entry name" value="DUF1639"/>
    <property type="match status" value="1"/>
</dbReference>
<comment type="caution">
    <text evidence="2">The sequence shown here is derived from an EMBL/GenBank/DDBJ whole genome shotgun (WGS) entry which is preliminary data.</text>
</comment>
<name>A0A438HA46_VITVI</name>
<feature type="compositionally biased region" description="Basic and acidic residues" evidence="1">
    <location>
        <begin position="1"/>
        <end position="23"/>
    </location>
</feature>
<proteinExistence type="predicted"/>
<evidence type="ECO:0000256" key="1">
    <source>
        <dbReference type="SAM" id="MobiDB-lite"/>
    </source>
</evidence>
<dbReference type="AlphaFoldDB" id="A0A438HA46"/>
<protein>
    <submittedName>
        <fullName evidence="2">Uncharacterized protein</fullName>
    </submittedName>
</protein>
<accession>A0A438HA46</accession>
<evidence type="ECO:0000313" key="2">
    <source>
        <dbReference type="EMBL" id="RVW81322.1"/>
    </source>
</evidence>
<organism evidence="2 3">
    <name type="scientific">Vitis vinifera</name>
    <name type="common">Grape</name>
    <dbReference type="NCBI Taxonomy" id="29760"/>
    <lineage>
        <taxon>Eukaryota</taxon>
        <taxon>Viridiplantae</taxon>
        <taxon>Streptophyta</taxon>
        <taxon>Embryophyta</taxon>
        <taxon>Tracheophyta</taxon>
        <taxon>Spermatophyta</taxon>
        <taxon>Magnoliopsida</taxon>
        <taxon>eudicotyledons</taxon>
        <taxon>Gunneridae</taxon>
        <taxon>Pentapetalae</taxon>
        <taxon>rosids</taxon>
        <taxon>Vitales</taxon>
        <taxon>Vitaceae</taxon>
        <taxon>Viteae</taxon>
        <taxon>Vitis</taxon>
    </lineage>
</organism>
<reference evidence="2 3" key="1">
    <citation type="journal article" date="2018" name="PLoS Genet.">
        <title>Population sequencing reveals clonal diversity and ancestral inbreeding in the grapevine cultivar Chardonnay.</title>
        <authorList>
            <person name="Roach M.J."/>
            <person name="Johnson D.L."/>
            <person name="Bohlmann J."/>
            <person name="van Vuuren H.J."/>
            <person name="Jones S.J."/>
            <person name="Pretorius I.S."/>
            <person name="Schmidt S.A."/>
            <person name="Borneman A.R."/>
        </authorList>
    </citation>
    <scope>NUCLEOTIDE SEQUENCE [LARGE SCALE GENOMIC DNA]</scope>
    <source>
        <strain evidence="3">cv. Chardonnay</strain>
        <tissue evidence="2">Leaf</tissue>
    </source>
</reference>
<dbReference type="InterPro" id="IPR012438">
    <property type="entry name" value="DUF1639"/>
</dbReference>
<feature type="region of interest" description="Disordered" evidence="1">
    <location>
        <begin position="1"/>
        <end position="54"/>
    </location>
</feature>
<dbReference type="Proteomes" id="UP000288805">
    <property type="component" value="Unassembled WGS sequence"/>
</dbReference>
<gene>
    <name evidence="2" type="ORF">CK203_038079</name>
</gene>
<dbReference type="EMBL" id="QGNW01000254">
    <property type="protein sequence ID" value="RVW81322.1"/>
    <property type="molecule type" value="Genomic_DNA"/>
</dbReference>
<evidence type="ECO:0000313" key="3">
    <source>
        <dbReference type="Proteomes" id="UP000288805"/>
    </source>
</evidence>
<sequence length="54" mass="6363">MSEKKRESQEKPMTRNTEKKEKPPNFSMSLSQEQIEEDLRAMQGSRAPTRPKKK</sequence>